<proteinExistence type="predicted"/>
<feature type="region of interest" description="Disordered" evidence="1">
    <location>
        <begin position="22"/>
        <end position="79"/>
    </location>
</feature>
<sequence>MSRRSTRMETFEQRVTREALEAHRRSERARSLEARRRNRLVYEPTTYQPTPSAGEGEPKGYPCPELRPFDGRPGAMQAFDLPSRMNNRLHYRDGRVTDLQGKPLES</sequence>
<evidence type="ECO:0000313" key="2">
    <source>
        <dbReference type="EMBL" id="WIY47484.1"/>
    </source>
</evidence>
<evidence type="ECO:0000256" key="1">
    <source>
        <dbReference type="SAM" id="MobiDB-lite"/>
    </source>
</evidence>
<gene>
    <name evidence="2" type="ORF">QRO08_16780</name>
</gene>
<accession>A0ABY9AL47</accession>
<dbReference type="Proteomes" id="UP001242732">
    <property type="component" value="Chromosome"/>
</dbReference>
<name>A0ABY9AL47_PARCI</name>
<evidence type="ECO:0000313" key="3">
    <source>
        <dbReference type="Proteomes" id="UP001242732"/>
    </source>
</evidence>
<keyword evidence="3" id="KW-1185">Reference proteome</keyword>
<organism evidence="2 3">
    <name type="scientific">Paracidovorax citrulli</name>
    <name type="common">Acidovorax citrulli</name>
    <dbReference type="NCBI Taxonomy" id="80869"/>
    <lineage>
        <taxon>Bacteria</taxon>
        <taxon>Pseudomonadati</taxon>
        <taxon>Pseudomonadota</taxon>
        <taxon>Betaproteobacteria</taxon>
        <taxon>Burkholderiales</taxon>
        <taxon>Comamonadaceae</taxon>
        <taxon>Paracidovorax</taxon>
    </lineage>
</organism>
<protein>
    <submittedName>
        <fullName evidence="2">Uncharacterized protein</fullName>
    </submittedName>
</protein>
<dbReference type="EMBL" id="CP127363">
    <property type="protein sequence ID" value="WIY47484.1"/>
    <property type="molecule type" value="Genomic_DNA"/>
</dbReference>
<feature type="compositionally biased region" description="Basic and acidic residues" evidence="1">
    <location>
        <begin position="22"/>
        <end position="35"/>
    </location>
</feature>
<reference evidence="2 3" key="1">
    <citation type="submission" date="2023-06" db="EMBL/GenBank/DDBJ databases">
        <authorList>
            <person name="Ham H."/>
            <person name="Park D.S."/>
        </authorList>
    </citation>
    <scope>NUCLEOTIDE SEQUENCE [LARGE SCALE GENOMIC DNA]</scope>
    <source>
        <strain evidence="2 3">KACC 17005</strain>
    </source>
</reference>
<dbReference type="RefSeq" id="WP_011794737.1">
    <property type="nucleotide sequence ID" value="NZ_CP023687.1"/>
</dbReference>